<protein>
    <submittedName>
        <fullName evidence="2">Alkylhydroperoxidase-like protein</fullName>
    </submittedName>
</protein>
<name>A0A9X4S6Z8_9BURK</name>
<evidence type="ECO:0000259" key="1">
    <source>
        <dbReference type="Pfam" id="PF02627"/>
    </source>
</evidence>
<comment type="caution">
    <text evidence="2">The sequence shown here is derived from an EMBL/GenBank/DDBJ whole genome shotgun (WGS) entry which is preliminary data.</text>
</comment>
<evidence type="ECO:0000313" key="3">
    <source>
        <dbReference type="Proteomes" id="UP001152876"/>
    </source>
</evidence>
<feature type="domain" description="Carboxymuconolactone decarboxylase-like" evidence="1">
    <location>
        <begin position="56"/>
        <end position="125"/>
    </location>
</feature>
<sequence>MSASSFIKSLSPLTPATAKGTAASQLADAQSKMGFVPAMYANMAHAPAVLSTYLHGYGLFRSESGFSPAEQEVVFLAASIANGCDYCVAAHSMVAEKMSGVPAPVLQALRDGATVPDRRMEALRATATALVLQRGHLSPAQADAFYDAGFTEHQLLYVVLALAVKTLSNYSNHAFDPQLDAPFAPYAVSAKV</sequence>
<dbReference type="SUPFAM" id="SSF69118">
    <property type="entry name" value="AhpD-like"/>
    <property type="match status" value="1"/>
</dbReference>
<dbReference type="Gene3D" id="1.20.1290.10">
    <property type="entry name" value="AhpD-like"/>
    <property type="match status" value="1"/>
</dbReference>
<gene>
    <name evidence="2" type="ORF">H010_04542</name>
</gene>
<dbReference type="InterPro" id="IPR004675">
    <property type="entry name" value="AhpD_core"/>
</dbReference>
<dbReference type="InterPro" id="IPR029032">
    <property type="entry name" value="AhpD-like"/>
</dbReference>
<dbReference type="GO" id="GO:0051920">
    <property type="term" value="F:peroxiredoxin activity"/>
    <property type="evidence" value="ECO:0007669"/>
    <property type="project" value="InterPro"/>
</dbReference>
<organism evidence="2 3">
    <name type="scientific">Hydrogenophaga taeniospiralis CCUG 15921</name>
    <dbReference type="NCBI Taxonomy" id="1281780"/>
    <lineage>
        <taxon>Bacteria</taxon>
        <taxon>Pseudomonadati</taxon>
        <taxon>Pseudomonadota</taxon>
        <taxon>Betaproteobacteria</taxon>
        <taxon>Burkholderiales</taxon>
        <taxon>Comamonadaceae</taxon>
        <taxon>Hydrogenophaga</taxon>
    </lineage>
</organism>
<dbReference type="InterPro" id="IPR003779">
    <property type="entry name" value="CMD-like"/>
</dbReference>
<evidence type="ECO:0000313" key="2">
    <source>
        <dbReference type="EMBL" id="MDG5974507.1"/>
    </source>
</evidence>
<keyword evidence="3" id="KW-1185">Reference proteome</keyword>
<dbReference type="NCBIfam" id="TIGR00778">
    <property type="entry name" value="ahpD_dom"/>
    <property type="match status" value="1"/>
</dbReference>
<dbReference type="RefSeq" id="WP_068173318.1">
    <property type="nucleotide sequence ID" value="NZ_AOGK01000003.1"/>
</dbReference>
<dbReference type="OrthoDB" id="3667834at2"/>
<proteinExistence type="predicted"/>
<accession>A0A9X4S6Z8</accession>
<reference evidence="2" key="1">
    <citation type="submission" date="2013-01" db="EMBL/GenBank/DDBJ databases">
        <title>Genome draft of Hydrogenophaga taeniospiralis 2K1.</title>
        <authorList>
            <person name="Gomila M."/>
            <person name="Lalucat J."/>
        </authorList>
    </citation>
    <scope>NUCLEOTIDE SEQUENCE</scope>
    <source>
        <strain evidence="2">CCUG 15921</strain>
    </source>
</reference>
<dbReference type="Pfam" id="PF02627">
    <property type="entry name" value="CMD"/>
    <property type="match status" value="1"/>
</dbReference>
<dbReference type="PANTHER" id="PTHR35446">
    <property type="entry name" value="SI:CH211-175M2.5"/>
    <property type="match status" value="1"/>
</dbReference>
<dbReference type="AlphaFoldDB" id="A0A9X4S6Z8"/>
<dbReference type="Proteomes" id="UP001152876">
    <property type="component" value="Unassembled WGS sequence"/>
</dbReference>
<dbReference type="PANTHER" id="PTHR35446:SF3">
    <property type="entry name" value="CMD DOMAIN-CONTAINING PROTEIN"/>
    <property type="match status" value="1"/>
</dbReference>
<dbReference type="EMBL" id="AOGK01000003">
    <property type="protein sequence ID" value="MDG5974507.1"/>
    <property type="molecule type" value="Genomic_DNA"/>
</dbReference>